<dbReference type="InterPro" id="IPR012545">
    <property type="entry name" value="DUF1697"/>
</dbReference>
<reference evidence="1 2" key="1">
    <citation type="submission" date="2016-04" db="EMBL/GenBank/DDBJ databases">
        <title>Complete genome sequence of Dietzia lutea YIM 80766T, a strain isolated from desert soil in Egypt.</title>
        <authorList>
            <person name="Zhao J."/>
            <person name="Hu B."/>
            <person name="Geng S."/>
            <person name="Nie Y."/>
            <person name="Tang Y."/>
        </authorList>
    </citation>
    <scope>NUCLEOTIDE SEQUENCE [LARGE SCALE GENOMIC DNA]</scope>
    <source>
        <strain evidence="1 2">YIM 80766</strain>
    </source>
</reference>
<sequence>MNAATDRKIALLRGINVGKSARIAMADLRECTEAAGCADVKTVLATGNVVATDPRPVAELRAVLETAYADRFGYDAVVQVLTRGAVEDAVAAYPFADLNDHHDYLVFSDEPEVTAAVAEAMAAAVDPAGTEEVAAGSVCVYWRVPRGLTLSSPAAKVTSDRSHGRHLTMRNIRTLRKVLALG</sequence>
<organism evidence="1 2">
    <name type="scientific">Dietzia lutea</name>
    <dbReference type="NCBI Taxonomy" id="546160"/>
    <lineage>
        <taxon>Bacteria</taxon>
        <taxon>Bacillati</taxon>
        <taxon>Actinomycetota</taxon>
        <taxon>Actinomycetes</taxon>
        <taxon>Mycobacteriales</taxon>
        <taxon>Dietziaceae</taxon>
        <taxon>Dietzia</taxon>
    </lineage>
</organism>
<dbReference type="Proteomes" id="UP000244928">
    <property type="component" value="Chromosome"/>
</dbReference>
<dbReference type="PANTHER" id="PTHR36439:SF1">
    <property type="entry name" value="DUF1697 DOMAIN-CONTAINING PROTEIN"/>
    <property type="match status" value="1"/>
</dbReference>
<evidence type="ECO:0000313" key="1">
    <source>
        <dbReference type="EMBL" id="AWH93323.1"/>
    </source>
</evidence>
<dbReference type="SUPFAM" id="SSF160379">
    <property type="entry name" value="SP0830-like"/>
    <property type="match status" value="1"/>
</dbReference>
<dbReference type="Gene3D" id="3.30.70.1280">
    <property type="entry name" value="SP0830-like domains"/>
    <property type="match status" value="1"/>
</dbReference>
<keyword evidence="2" id="KW-1185">Reference proteome</keyword>
<dbReference type="Pfam" id="PF08002">
    <property type="entry name" value="DUF1697"/>
    <property type="match status" value="1"/>
</dbReference>
<evidence type="ECO:0008006" key="3">
    <source>
        <dbReference type="Google" id="ProtNLM"/>
    </source>
</evidence>
<dbReference type="AlphaFoldDB" id="A0A2S1RAK0"/>
<gene>
    <name evidence="1" type="ORF">A6035_15325</name>
</gene>
<protein>
    <recommendedName>
        <fullName evidence="3">Pyridoxamine 5-phosphate oxidase</fullName>
    </recommendedName>
</protein>
<accession>A0A2S1RAK0</accession>
<dbReference type="PANTHER" id="PTHR36439">
    <property type="entry name" value="BLL4334 PROTEIN"/>
    <property type="match status" value="1"/>
</dbReference>
<name>A0A2S1RAK0_9ACTN</name>
<evidence type="ECO:0000313" key="2">
    <source>
        <dbReference type="Proteomes" id="UP000244928"/>
    </source>
</evidence>
<dbReference type="EMBL" id="CP015449">
    <property type="protein sequence ID" value="AWH93323.1"/>
    <property type="molecule type" value="Genomic_DNA"/>
</dbReference>
<proteinExistence type="predicted"/>
<dbReference type="PIRSF" id="PIRSF008502">
    <property type="entry name" value="UCP008502"/>
    <property type="match status" value="1"/>
</dbReference>
<dbReference type="KEGG" id="dlu:A6035_15325"/>
<dbReference type="RefSeq" id="WP_108848677.1">
    <property type="nucleotide sequence ID" value="NZ_CP015449.1"/>
</dbReference>